<organism evidence="3 4">
    <name type="scientific">Saccharophagus degradans</name>
    <dbReference type="NCBI Taxonomy" id="86304"/>
    <lineage>
        <taxon>Bacteria</taxon>
        <taxon>Pseudomonadati</taxon>
        <taxon>Pseudomonadota</taxon>
        <taxon>Gammaproteobacteria</taxon>
        <taxon>Cellvibrionales</taxon>
        <taxon>Cellvibrionaceae</taxon>
        <taxon>Saccharophagus</taxon>
    </lineage>
</organism>
<accession>A0AAW7X776</accession>
<dbReference type="SUPFAM" id="SSF52200">
    <property type="entry name" value="Toll/Interleukin receptor TIR domain"/>
    <property type="match status" value="1"/>
</dbReference>
<gene>
    <name evidence="3" type="ORF">Q4521_08860</name>
</gene>
<dbReference type="Gene3D" id="3.30.10.20">
    <property type="match status" value="2"/>
</dbReference>
<dbReference type="RefSeq" id="WP_303492550.1">
    <property type="nucleotide sequence ID" value="NZ_JAUOPB010000006.1"/>
</dbReference>
<reference evidence="3" key="1">
    <citation type="submission" date="2023-07" db="EMBL/GenBank/DDBJ databases">
        <title>Genome content predicts the carbon catabolic preferences of heterotrophic bacteria.</title>
        <authorList>
            <person name="Gralka M."/>
        </authorList>
    </citation>
    <scope>NUCLEOTIDE SEQUENCE</scope>
    <source>
        <strain evidence="3">I3M17_2</strain>
    </source>
</reference>
<dbReference type="SMART" id="SM00255">
    <property type="entry name" value="TIR"/>
    <property type="match status" value="1"/>
</dbReference>
<proteinExistence type="predicted"/>
<dbReference type="SMART" id="SM00740">
    <property type="entry name" value="PASTA"/>
    <property type="match status" value="2"/>
</dbReference>
<dbReference type="CDD" id="cd06577">
    <property type="entry name" value="PASTA_pknB"/>
    <property type="match status" value="2"/>
</dbReference>
<dbReference type="AlphaFoldDB" id="A0AAW7X776"/>
<evidence type="ECO:0000259" key="1">
    <source>
        <dbReference type="PROSITE" id="PS50104"/>
    </source>
</evidence>
<dbReference type="EMBL" id="JAUOPB010000006">
    <property type="protein sequence ID" value="MDO6422581.1"/>
    <property type="molecule type" value="Genomic_DNA"/>
</dbReference>
<dbReference type="InterPro" id="IPR000157">
    <property type="entry name" value="TIR_dom"/>
</dbReference>
<dbReference type="Proteomes" id="UP001169760">
    <property type="component" value="Unassembled WGS sequence"/>
</dbReference>
<feature type="domain" description="TIR" evidence="1">
    <location>
        <begin position="1"/>
        <end position="130"/>
    </location>
</feature>
<name>A0AAW7X776_9GAMM</name>
<dbReference type="PANTHER" id="PTHR47508">
    <property type="entry name" value="SAM DOMAIN-CONTAINING PROTEIN-RELATED"/>
    <property type="match status" value="1"/>
</dbReference>
<evidence type="ECO:0000313" key="4">
    <source>
        <dbReference type="Proteomes" id="UP001169760"/>
    </source>
</evidence>
<dbReference type="GO" id="GO:0007165">
    <property type="term" value="P:signal transduction"/>
    <property type="evidence" value="ECO:0007669"/>
    <property type="project" value="InterPro"/>
</dbReference>
<dbReference type="Gene3D" id="3.40.50.10140">
    <property type="entry name" value="Toll/interleukin-1 receptor homology (TIR) domain"/>
    <property type="match status" value="1"/>
</dbReference>
<dbReference type="Pfam" id="PF13676">
    <property type="entry name" value="TIR_2"/>
    <property type="match status" value="1"/>
</dbReference>
<evidence type="ECO:0000313" key="3">
    <source>
        <dbReference type="EMBL" id="MDO6422581.1"/>
    </source>
</evidence>
<dbReference type="Pfam" id="PF03793">
    <property type="entry name" value="PASTA"/>
    <property type="match status" value="2"/>
</dbReference>
<dbReference type="PANTHER" id="PTHR47508:SF1">
    <property type="entry name" value="NON-SPECIFIC SERINE_THREONINE PROTEIN KINASE"/>
    <property type="match status" value="1"/>
</dbReference>
<dbReference type="PROSITE" id="PS51178">
    <property type="entry name" value="PASTA"/>
    <property type="match status" value="1"/>
</dbReference>
<feature type="domain" description="PASTA" evidence="2">
    <location>
        <begin position="233"/>
        <end position="300"/>
    </location>
</feature>
<protein>
    <submittedName>
        <fullName evidence="3">TIR domain-containing protein</fullName>
    </submittedName>
</protein>
<evidence type="ECO:0000259" key="2">
    <source>
        <dbReference type="PROSITE" id="PS51178"/>
    </source>
</evidence>
<dbReference type="PROSITE" id="PS50104">
    <property type="entry name" value="TIR"/>
    <property type="match status" value="1"/>
</dbReference>
<dbReference type="InterPro" id="IPR035897">
    <property type="entry name" value="Toll_tir_struct_dom_sf"/>
</dbReference>
<comment type="caution">
    <text evidence="3">The sequence shown here is derived from an EMBL/GenBank/DDBJ whole genome shotgun (WGS) entry which is preliminary data.</text>
</comment>
<sequence>MHDVFISYSRRDQEAVEKIRKALSRRGVDVWIDQEDIGTGSRWDLQIEEGIQKSKKVLVILSADSIISSNVSDEWAFALEKGKHLIPVLLEECDVPMRIANLQRIELVPDFDKGISKLVEEVLKNSKTAAAKKQGPRFTLPPAFINFFKYAVPLVLVVGGAIFGYNKYFSTVEVQDLIGVSESEAARILKDNNLSIGRVIVDYNEAPEFTVYKSEPAAGAEVKRFSKVDIHVVKEKLRVPNVLGLSRKSAVDTLESMGFAVTVVRSVRHGTNDFGKIISMSLRENDPAYPGTEIVITLADKGGWIFLKDGDQDEILPIPKDFRLRNDTDSTSSDTVIGTLRKGTLVKVVKTHGTGWRLVRVVNPQEV</sequence>
<dbReference type="InterPro" id="IPR005543">
    <property type="entry name" value="PASTA_dom"/>
</dbReference>